<evidence type="ECO:0000256" key="4">
    <source>
        <dbReference type="SAM" id="MobiDB-lite"/>
    </source>
</evidence>
<keyword evidence="9" id="KW-1185">Reference proteome</keyword>
<feature type="domain" description="Exo-beta-D-glucosaminidase Ig-fold" evidence="6">
    <location>
        <begin position="963"/>
        <end position="1009"/>
    </location>
</feature>
<dbReference type="Pfam" id="PF18368">
    <property type="entry name" value="Ig_GlcNase"/>
    <property type="match status" value="1"/>
</dbReference>
<dbReference type="InterPro" id="IPR013783">
    <property type="entry name" value="Ig-like_fold"/>
</dbReference>
<gene>
    <name evidence="8" type="ORF">KFL_004260060</name>
</gene>
<accession>A0A1Y1ICU2</accession>
<evidence type="ECO:0000256" key="2">
    <source>
        <dbReference type="ARBA" id="ARBA00022801"/>
    </source>
</evidence>
<organism evidence="8 9">
    <name type="scientific">Klebsormidium nitens</name>
    <name type="common">Green alga</name>
    <name type="synonym">Ulothrix nitens</name>
    <dbReference type="NCBI Taxonomy" id="105231"/>
    <lineage>
        <taxon>Eukaryota</taxon>
        <taxon>Viridiplantae</taxon>
        <taxon>Streptophyta</taxon>
        <taxon>Klebsormidiophyceae</taxon>
        <taxon>Klebsormidiales</taxon>
        <taxon>Klebsormidiaceae</taxon>
        <taxon>Klebsormidium</taxon>
    </lineage>
</organism>
<evidence type="ECO:0000259" key="6">
    <source>
        <dbReference type="Pfam" id="PF18368"/>
    </source>
</evidence>
<protein>
    <submittedName>
        <fullName evidence="8">Glycoside hydrolase family 2 protein</fullName>
    </submittedName>
</protein>
<dbReference type="SUPFAM" id="SSF49785">
    <property type="entry name" value="Galactose-binding domain-like"/>
    <property type="match status" value="1"/>
</dbReference>
<evidence type="ECO:0000313" key="9">
    <source>
        <dbReference type="Proteomes" id="UP000054558"/>
    </source>
</evidence>
<dbReference type="STRING" id="105231.A0A1Y1ICU2"/>
<feature type="domain" description="Glycoside hydrolase family 2 immunoglobulin-like beta-sandwich" evidence="5">
    <location>
        <begin position="214"/>
        <end position="333"/>
    </location>
</feature>
<dbReference type="OMA" id="AWPNLHW"/>
<dbReference type="Proteomes" id="UP000054558">
    <property type="component" value="Unassembled WGS sequence"/>
</dbReference>
<keyword evidence="2 8" id="KW-0378">Hydrolase</keyword>
<dbReference type="OrthoDB" id="408532at2759"/>
<comment type="similarity">
    <text evidence="1">Belongs to the glycosyl hydrolase 2 family.</text>
</comment>
<dbReference type="InterPro" id="IPR006102">
    <property type="entry name" value="Ig-like_GH2"/>
</dbReference>
<dbReference type="Pfam" id="PF22666">
    <property type="entry name" value="Glyco_hydro_2_N2"/>
    <property type="match status" value="1"/>
</dbReference>
<feature type="domain" description="Beta-mannosidase-like galactose-binding" evidence="7">
    <location>
        <begin position="36"/>
        <end position="203"/>
    </location>
</feature>
<dbReference type="Gene3D" id="2.60.40.10">
    <property type="entry name" value="Immunoglobulins"/>
    <property type="match status" value="3"/>
</dbReference>
<dbReference type="InterPro" id="IPR054593">
    <property type="entry name" value="Beta-mannosidase-like_N2"/>
</dbReference>
<evidence type="ECO:0000259" key="7">
    <source>
        <dbReference type="Pfam" id="PF22666"/>
    </source>
</evidence>
<sequence length="1020" mass="114198">MITGAESLVLDQGWLAQKASSINVSGEALTADTGRTIGAWVPAIVPGTVLTTLVHNGIFPEPLYGLNNLEVPDIFHAGREFYTYWFRTVFQWPYNARLLKADSRFWLHFRGINYSAEVFLNGKQVPLEQPRGMFLRRALDVTALAEKRKENRLVVLVHPPDHPGCVDVPGQGADHQIAHDVAAQYVEGWDWICPVRDRNTGIWDQVDVEITGPVAIRNPHVVTRFHDKDCTRAVLCVSAELVNNSDRDWKGTVHLSVTRKEGGFCSVERLHTASVQVEASSANEHLLAQLDFDRPELWWPNGLGAPALYDLSLDLVLDGYGDSDSSEVRFGFRHVTSYIDPKLQGRRFEVNGRPVFIRGGNWIVSDAMLRLSKERYEEEMRFHAEMGLNMVRVWGGALAERPEFYAACDEHGLLVWQEFWITGDCNGRGVPPSEASWPDDHSLFLECARDTVKLLRNSPSLALWVGGNEQIPPPDINEALEKELRLDDGSGPVGLLDGTRQYFCGSLWEGFAKGDGAFRDGPYTIQEPSRFFEDDFYPYAFNPEIGNVGVPVAETIRATMDEAHWAPPTFHTLDDGSIVETPNECWDYHTYIPYSQAGVVRNQIALYGIPTTLDAFCDQAQLVNFVQYRALLEAWNARMWRRYSGLLIWKTQNPWPGLRGQLYDCQLDQTAGFFGVKSACEPVHVQLDLHSRDVQVINTTFSDVDAIVSATIYNMDGAIIRRLERGRALFPADSASVSFRLREETELDVPPVYFVLLELKRPEGGKVLSRNFYWLSRNNGDFRALQGGWRRRHVDVHVLVSGRFVPLQSGGSQRSERKVTRFGGNGPGPEVSGMDAEGSGTGVGGNYEVLIEISNGADVRGEVSSLTDGCASELEDRRAGVRLVGVEKGQADAGQESWKHQSAVMSDVMSSGQCDERPDVRCREGRLEKDVSASGVAFWLHIGVLKSSEGVGVGPSDSKYLDPRVSPVHYSDNYFSLVPGEKRLITVEFTRRLEKVNEHPSILIEGWNVQRRVFELKARR</sequence>
<evidence type="ECO:0000256" key="3">
    <source>
        <dbReference type="ARBA" id="ARBA00023295"/>
    </source>
</evidence>
<evidence type="ECO:0000259" key="5">
    <source>
        <dbReference type="Pfam" id="PF00703"/>
    </source>
</evidence>
<dbReference type="Pfam" id="PF00703">
    <property type="entry name" value="Glyco_hydro_2"/>
    <property type="match status" value="1"/>
</dbReference>
<dbReference type="PANTHER" id="PTHR43536">
    <property type="entry name" value="MANNOSYLGLYCOPROTEIN ENDO-BETA-MANNOSIDASE"/>
    <property type="match status" value="1"/>
</dbReference>
<evidence type="ECO:0000313" key="8">
    <source>
        <dbReference type="EMBL" id="GAQ88413.1"/>
    </source>
</evidence>
<dbReference type="InterPro" id="IPR036156">
    <property type="entry name" value="Beta-gal/glucu_dom_sf"/>
</dbReference>
<feature type="region of interest" description="Disordered" evidence="4">
    <location>
        <begin position="809"/>
        <end position="837"/>
    </location>
</feature>
<dbReference type="InterPro" id="IPR008979">
    <property type="entry name" value="Galactose-bd-like_sf"/>
</dbReference>
<keyword evidence="3" id="KW-0326">Glycosidase</keyword>
<name>A0A1Y1ICU2_KLENI</name>
<dbReference type="Gene3D" id="3.20.20.80">
    <property type="entry name" value="Glycosidases"/>
    <property type="match status" value="1"/>
</dbReference>
<dbReference type="GO" id="GO:0005975">
    <property type="term" value="P:carbohydrate metabolic process"/>
    <property type="evidence" value="ECO:0007669"/>
    <property type="project" value="InterPro"/>
</dbReference>
<dbReference type="EMBL" id="DF237375">
    <property type="protein sequence ID" value="GAQ88413.1"/>
    <property type="molecule type" value="Genomic_DNA"/>
</dbReference>
<dbReference type="AlphaFoldDB" id="A0A1Y1ICU2"/>
<dbReference type="InterPro" id="IPR041351">
    <property type="entry name" value="Ig_GlcNase"/>
</dbReference>
<evidence type="ECO:0000256" key="1">
    <source>
        <dbReference type="ARBA" id="ARBA00007401"/>
    </source>
</evidence>
<dbReference type="SUPFAM" id="SSF51445">
    <property type="entry name" value="(Trans)glycosidases"/>
    <property type="match status" value="1"/>
</dbReference>
<proteinExistence type="inferred from homology"/>
<dbReference type="Gene3D" id="2.60.120.260">
    <property type="entry name" value="Galactose-binding domain-like"/>
    <property type="match status" value="1"/>
</dbReference>
<dbReference type="InterPro" id="IPR017853">
    <property type="entry name" value="GH"/>
</dbReference>
<dbReference type="PANTHER" id="PTHR43536:SF1">
    <property type="entry name" value="MANNOSYLGLYCOPROTEIN ENDO-BETA-MANNOSIDASE"/>
    <property type="match status" value="1"/>
</dbReference>
<dbReference type="InterPro" id="IPR043534">
    <property type="entry name" value="EBDG/EBM"/>
</dbReference>
<dbReference type="SUPFAM" id="SSF49303">
    <property type="entry name" value="beta-Galactosidase/glucuronidase domain"/>
    <property type="match status" value="3"/>
</dbReference>
<dbReference type="GO" id="GO:0004553">
    <property type="term" value="F:hydrolase activity, hydrolyzing O-glycosyl compounds"/>
    <property type="evidence" value="ECO:0007669"/>
    <property type="project" value="InterPro"/>
</dbReference>
<reference evidence="8 9" key="1">
    <citation type="journal article" date="2014" name="Nat. Commun.">
        <title>Klebsormidium flaccidum genome reveals primary factors for plant terrestrial adaptation.</title>
        <authorList>
            <person name="Hori K."/>
            <person name="Maruyama F."/>
            <person name="Fujisawa T."/>
            <person name="Togashi T."/>
            <person name="Yamamoto N."/>
            <person name="Seo M."/>
            <person name="Sato S."/>
            <person name="Yamada T."/>
            <person name="Mori H."/>
            <person name="Tajima N."/>
            <person name="Moriyama T."/>
            <person name="Ikeuchi M."/>
            <person name="Watanabe M."/>
            <person name="Wada H."/>
            <person name="Kobayashi K."/>
            <person name="Saito M."/>
            <person name="Masuda T."/>
            <person name="Sasaki-Sekimoto Y."/>
            <person name="Mashiguchi K."/>
            <person name="Awai K."/>
            <person name="Shimojima M."/>
            <person name="Masuda S."/>
            <person name="Iwai M."/>
            <person name="Nobusawa T."/>
            <person name="Narise T."/>
            <person name="Kondo S."/>
            <person name="Saito H."/>
            <person name="Sato R."/>
            <person name="Murakawa M."/>
            <person name="Ihara Y."/>
            <person name="Oshima-Yamada Y."/>
            <person name="Ohtaka K."/>
            <person name="Satoh M."/>
            <person name="Sonobe K."/>
            <person name="Ishii M."/>
            <person name="Ohtani R."/>
            <person name="Kanamori-Sato M."/>
            <person name="Honoki R."/>
            <person name="Miyazaki D."/>
            <person name="Mochizuki H."/>
            <person name="Umetsu J."/>
            <person name="Higashi K."/>
            <person name="Shibata D."/>
            <person name="Kamiya Y."/>
            <person name="Sato N."/>
            <person name="Nakamura Y."/>
            <person name="Tabata S."/>
            <person name="Ida S."/>
            <person name="Kurokawa K."/>
            <person name="Ohta H."/>
        </authorList>
    </citation>
    <scope>NUCLEOTIDE SEQUENCE [LARGE SCALE GENOMIC DNA]</scope>
    <source>
        <strain evidence="8 9">NIES-2285</strain>
    </source>
</reference>